<accession>A0A9P5ZN85</accession>
<gene>
    <name evidence="2" type="ORF">BDN71DRAFT_1434650</name>
</gene>
<sequence>MPATRPGGEDGVVSPSPTKPAPALACLRSLLACILGQIKQRRGFHPDEIPRRTDSRTSTVDLHLWFLPPQTLPPMADTNAQSTRAPLKGQSHHLADWSGVTDDETTKRLSGTANGARGQISLWYRGLPSEGSSNGSMRRCWGPGGDRSGKGKRKAINNTESLPSHLTWARRGARGEGGWYTFGSTSLRGRMNMATAAI</sequence>
<dbReference type="EMBL" id="MU154640">
    <property type="protein sequence ID" value="KAF9490487.1"/>
    <property type="molecule type" value="Genomic_DNA"/>
</dbReference>
<organism evidence="2 3">
    <name type="scientific">Pleurotus eryngii</name>
    <name type="common">Boletus of the steppes</name>
    <dbReference type="NCBI Taxonomy" id="5323"/>
    <lineage>
        <taxon>Eukaryota</taxon>
        <taxon>Fungi</taxon>
        <taxon>Dikarya</taxon>
        <taxon>Basidiomycota</taxon>
        <taxon>Agaricomycotina</taxon>
        <taxon>Agaricomycetes</taxon>
        <taxon>Agaricomycetidae</taxon>
        <taxon>Agaricales</taxon>
        <taxon>Pleurotineae</taxon>
        <taxon>Pleurotaceae</taxon>
        <taxon>Pleurotus</taxon>
    </lineage>
</organism>
<feature type="region of interest" description="Disordered" evidence="1">
    <location>
        <begin position="134"/>
        <end position="162"/>
    </location>
</feature>
<proteinExistence type="predicted"/>
<comment type="caution">
    <text evidence="2">The sequence shown here is derived from an EMBL/GenBank/DDBJ whole genome shotgun (WGS) entry which is preliminary data.</text>
</comment>
<protein>
    <submittedName>
        <fullName evidence="2">Uncharacterized protein</fullName>
    </submittedName>
</protein>
<evidence type="ECO:0000256" key="1">
    <source>
        <dbReference type="SAM" id="MobiDB-lite"/>
    </source>
</evidence>
<name>A0A9P5ZN85_PLEER</name>
<evidence type="ECO:0000313" key="2">
    <source>
        <dbReference type="EMBL" id="KAF9490487.1"/>
    </source>
</evidence>
<dbReference type="AlphaFoldDB" id="A0A9P5ZN85"/>
<keyword evidence="3" id="KW-1185">Reference proteome</keyword>
<evidence type="ECO:0000313" key="3">
    <source>
        <dbReference type="Proteomes" id="UP000807025"/>
    </source>
</evidence>
<dbReference type="Proteomes" id="UP000807025">
    <property type="component" value="Unassembled WGS sequence"/>
</dbReference>
<reference evidence="2" key="1">
    <citation type="submission" date="2020-11" db="EMBL/GenBank/DDBJ databases">
        <authorList>
            <consortium name="DOE Joint Genome Institute"/>
            <person name="Ahrendt S."/>
            <person name="Riley R."/>
            <person name="Andreopoulos W."/>
            <person name="Labutti K."/>
            <person name="Pangilinan J."/>
            <person name="Ruiz-Duenas F.J."/>
            <person name="Barrasa J.M."/>
            <person name="Sanchez-Garcia M."/>
            <person name="Camarero S."/>
            <person name="Miyauchi S."/>
            <person name="Serrano A."/>
            <person name="Linde D."/>
            <person name="Babiker R."/>
            <person name="Drula E."/>
            <person name="Ayuso-Fernandez I."/>
            <person name="Pacheco R."/>
            <person name="Padilla G."/>
            <person name="Ferreira P."/>
            <person name="Barriuso J."/>
            <person name="Kellner H."/>
            <person name="Castanera R."/>
            <person name="Alfaro M."/>
            <person name="Ramirez L."/>
            <person name="Pisabarro A.G."/>
            <person name="Kuo A."/>
            <person name="Tritt A."/>
            <person name="Lipzen A."/>
            <person name="He G."/>
            <person name="Yan M."/>
            <person name="Ng V."/>
            <person name="Cullen D."/>
            <person name="Martin F."/>
            <person name="Rosso M.-N."/>
            <person name="Henrissat B."/>
            <person name="Hibbett D."/>
            <person name="Martinez A.T."/>
            <person name="Grigoriev I.V."/>
        </authorList>
    </citation>
    <scope>NUCLEOTIDE SEQUENCE</scope>
    <source>
        <strain evidence="2">ATCC 90797</strain>
    </source>
</reference>